<dbReference type="PANTHER" id="PTHR43861">
    <property type="entry name" value="TRANS-ACONITATE 2-METHYLTRANSFERASE-RELATED"/>
    <property type="match status" value="1"/>
</dbReference>
<dbReference type="SUPFAM" id="SSF53335">
    <property type="entry name" value="S-adenosyl-L-methionine-dependent methyltransferases"/>
    <property type="match status" value="1"/>
</dbReference>
<name>A0AA37TLW5_9GAMM</name>
<protein>
    <submittedName>
        <fullName evidence="4">Tellurite resistance</fullName>
    </submittedName>
</protein>
<dbReference type="InterPro" id="IPR041698">
    <property type="entry name" value="Methyltransf_25"/>
</dbReference>
<keyword evidence="2" id="KW-0808">Transferase</keyword>
<dbReference type="GO" id="GO:0008168">
    <property type="term" value="F:methyltransferase activity"/>
    <property type="evidence" value="ECO:0007669"/>
    <property type="project" value="UniProtKB-KW"/>
</dbReference>
<proteinExistence type="predicted"/>
<keyword evidence="1" id="KW-0489">Methyltransferase</keyword>
<gene>
    <name evidence="4" type="ORF">GCM10007894_16760</name>
</gene>
<comment type="caution">
    <text evidence="4">The sequence shown here is derived from an EMBL/GenBank/DDBJ whole genome shotgun (WGS) entry which is preliminary data.</text>
</comment>
<dbReference type="AlphaFoldDB" id="A0AA37TLW5"/>
<dbReference type="GO" id="GO:0032259">
    <property type="term" value="P:methylation"/>
    <property type="evidence" value="ECO:0007669"/>
    <property type="project" value="UniProtKB-KW"/>
</dbReference>
<dbReference type="PANTHER" id="PTHR43861:SF1">
    <property type="entry name" value="TRANS-ACONITATE 2-METHYLTRANSFERASE"/>
    <property type="match status" value="1"/>
</dbReference>
<feature type="domain" description="Methyltransferase" evidence="3">
    <location>
        <begin position="42"/>
        <end position="129"/>
    </location>
</feature>
<dbReference type="CDD" id="cd02440">
    <property type="entry name" value="AdoMet_MTases"/>
    <property type="match status" value="1"/>
</dbReference>
<sequence length="197" mass="21808">MTTSIDYYDANAQDFFDSTVDVDMRSIYQEFVSRLAVGATLVDAGCGSGRDARYFAQQGFQVLAFDASEALVTLAQNRTGLRVVKARFLDFQTLLASLDGIWACASLLHVAKAELSATFTHLSQFLKPDAVFYCSFKYGDDEVSRNGRRFTNLDEVSLAALLKQADCGLTISKTWVTTDVRPGREQENWLNAILTKG</sequence>
<dbReference type="Gene3D" id="3.40.50.150">
    <property type="entry name" value="Vaccinia Virus protein VP39"/>
    <property type="match status" value="1"/>
</dbReference>
<evidence type="ECO:0000256" key="2">
    <source>
        <dbReference type="ARBA" id="ARBA00022679"/>
    </source>
</evidence>
<dbReference type="Pfam" id="PF13649">
    <property type="entry name" value="Methyltransf_25"/>
    <property type="match status" value="1"/>
</dbReference>
<evidence type="ECO:0000313" key="5">
    <source>
        <dbReference type="Proteomes" id="UP001157439"/>
    </source>
</evidence>
<evidence type="ECO:0000256" key="1">
    <source>
        <dbReference type="ARBA" id="ARBA00022603"/>
    </source>
</evidence>
<evidence type="ECO:0000259" key="3">
    <source>
        <dbReference type="Pfam" id="PF13649"/>
    </source>
</evidence>
<dbReference type="EMBL" id="BSPO01000003">
    <property type="protein sequence ID" value="GLS83699.1"/>
    <property type="molecule type" value="Genomic_DNA"/>
</dbReference>
<dbReference type="Proteomes" id="UP001157439">
    <property type="component" value="Unassembled WGS sequence"/>
</dbReference>
<evidence type="ECO:0000313" key="4">
    <source>
        <dbReference type="EMBL" id="GLS83699.1"/>
    </source>
</evidence>
<dbReference type="RefSeq" id="WP_095498731.1">
    <property type="nucleotide sequence ID" value="NZ_BSPO01000003.1"/>
</dbReference>
<dbReference type="InterPro" id="IPR029063">
    <property type="entry name" value="SAM-dependent_MTases_sf"/>
</dbReference>
<keyword evidence="5" id="KW-1185">Reference proteome</keyword>
<organism evidence="4 5">
    <name type="scientific">Paraferrimonas haliotis</name>
    <dbReference type="NCBI Taxonomy" id="2013866"/>
    <lineage>
        <taxon>Bacteria</taxon>
        <taxon>Pseudomonadati</taxon>
        <taxon>Pseudomonadota</taxon>
        <taxon>Gammaproteobacteria</taxon>
        <taxon>Alteromonadales</taxon>
        <taxon>Ferrimonadaceae</taxon>
        <taxon>Paraferrimonas</taxon>
    </lineage>
</organism>
<reference evidence="4 5" key="1">
    <citation type="journal article" date="2014" name="Int. J. Syst. Evol. Microbiol.">
        <title>Complete genome sequence of Corynebacterium casei LMG S-19264T (=DSM 44701T), isolated from a smear-ripened cheese.</title>
        <authorList>
            <consortium name="US DOE Joint Genome Institute (JGI-PGF)"/>
            <person name="Walter F."/>
            <person name="Albersmeier A."/>
            <person name="Kalinowski J."/>
            <person name="Ruckert C."/>
        </authorList>
    </citation>
    <scope>NUCLEOTIDE SEQUENCE [LARGE SCALE GENOMIC DNA]</scope>
    <source>
        <strain evidence="4 5">NBRC 112785</strain>
    </source>
</reference>
<accession>A0AA37TLW5</accession>